<feature type="region of interest" description="Disordered" evidence="1">
    <location>
        <begin position="923"/>
        <end position="982"/>
    </location>
</feature>
<feature type="compositionally biased region" description="Basic and acidic residues" evidence="1">
    <location>
        <begin position="972"/>
        <end position="982"/>
    </location>
</feature>
<feature type="compositionally biased region" description="Acidic residues" evidence="1">
    <location>
        <begin position="950"/>
        <end position="967"/>
    </location>
</feature>
<accession>A0A165M2I7</accession>
<dbReference type="Pfam" id="PF18759">
    <property type="entry name" value="Plavaka"/>
    <property type="match status" value="1"/>
</dbReference>
<evidence type="ECO:0000313" key="2">
    <source>
        <dbReference type="EMBL" id="KZV98671.1"/>
    </source>
</evidence>
<dbReference type="AlphaFoldDB" id="A0A165M2I7"/>
<name>A0A165M2I7_EXIGL</name>
<sequence length="982" mass="111727">MQTEVFANPLFDAKEVAFVDLEGLDKKLSSSTNDSFSHGLDDRFGRGWKTSTISIDVPHGVKKKKKNTHPTADECRFDAPGVLHRSIPDVVCDAFKQPSGKGFHYTPFREYWERPDTKTTENVYGQFYSSAAFIEAHDELQKSAPEPDCSLPRAVAGIFMASDCAHLTDTGTAKIHPFNVLIANNDKYENGKPKSHAVHPVMILPPLPDTINSFTSKLYNGKTKSPDNPIFTHCKREYYHGGLRLLYDDDFWHMYRHGRVVDCADGVTRRLYLRLFVYSADYPEKVLLATIRDGGGCPCPRCRVRHGDMHKMGTKEDMETRRSEIRVDDAARRSKVEAARKVIYKDGYAVNNERIEDLLKDESYVPTENALSVDIEGVKINVFSLLVVDLMHEIELGVWIGLLAHLIRILHTLGHDKIQTLNDRFHALPTFGRDAIRSFSAKVADMSRMTADDYANMLQCAMPCFEGLFPEPYDSEIQSLLFTLARWHSLAKLRMHTDSTLQQLEQVTKDFGIAIRNFQADCCEKLEAYETPKEQEKRVRAAQAAAATQTTTQTVVNTSRQVRKYNLNTIKFHSMPDYVPSITRVGTTDGYTTAINELSHRVPISMFQRTSKHNFESQIINQLSIREAHDEIEERLKKRSDEDGPVVGDGTEQYHIAVDESDAVLLSKWEQDHDGDQAYEGFAERLHDYCLAQLWKKHGAQDCVPDDGRYPAIERDELNIVGNRIYPHARVHFNYTTYDVRRGQDCVTCNSRKRDIMLLSNDTESTEAQRHPFWYARVLGVFHTHVTHPILASRPKRIDMLWVRWFGMDPDYFGGWVHRRLDRIGFVPAQDPDAFGFLDPAKVLRACHLMPAFAHGRTKDLLAWSSARDDNVEGDWVNYYVGRFSDRDIMMRYTGLGVGHLGNIPVCIDRTEPALFEERTAAPHAEPEAMARSSTAVPSTPSITTATDQQPDDDVEMADDAQLDPEDWMPWHLERVAEAEAS</sequence>
<dbReference type="EMBL" id="KV425916">
    <property type="protein sequence ID" value="KZV98671.1"/>
    <property type="molecule type" value="Genomic_DNA"/>
</dbReference>
<reference evidence="2 3" key="1">
    <citation type="journal article" date="2016" name="Mol. Biol. Evol.">
        <title>Comparative Genomics of Early-Diverging Mushroom-Forming Fungi Provides Insights into the Origins of Lignocellulose Decay Capabilities.</title>
        <authorList>
            <person name="Nagy L.G."/>
            <person name="Riley R."/>
            <person name="Tritt A."/>
            <person name="Adam C."/>
            <person name="Daum C."/>
            <person name="Floudas D."/>
            <person name="Sun H."/>
            <person name="Yadav J.S."/>
            <person name="Pangilinan J."/>
            <person name="Larsson K.H."/>
            <person name="Matsuura K."/>
            <person name="Barry K."/>
            <person name="Labutti K."/>
            <person name="Kuo R."/>
            <person name="Ohm R.A."/>
            <person name="Bhattacharya S.S."/>
            <person name="Shirouzu T."/>
            <person name="Yoshinaga Y."/>
            <person name="Martin F.M."/>
            <person name="Grigoriev I.V."/>
            <person name="Hibbett D.S."/>
        </authorList>
    </citation>
    <scope>NUCLEOTIDE SEQUENCE [LARGE SCALE GENOMIC DNA]</scope>
    <source>
        <strain evidence="2 3">HHB12029</strain>
    </source>
</reference>
<protein>
    <submittedName>
        <fullName evidence="2">Uncharacterized protein</fullName>
    </submittedName>
</protein>
<dbReference type="Proteomes" id="UP000077266">
    <property type="component" value="Unassembled WGS sequence"/>
</dbReference>
<dbReference type="STRING" id="1314781.A0A165M2I7"/>
<dbReference type="InterPro" id="IPR041078">
    <property type="entry name" value="Plavaka"/>
</dbReference>
<evidence type="ECO:0000313" key="3">
    <source>
        <dbReference type="Proteomes" id="UP000077266"/>
    </source>
</evidence>
<keyword evidence="3" id="KW-1185">Reference proteome</keyword>
<dbReference type="InParanoid" id="A0A165M2I7"/>
<dbReference type="OrthoDB" id="2687259at2759"/>
<evidence type="ECO:0000256" key="1">
    <source>
        <dbReference type="SAM" id="MobiDB-lite"/>
    </source>
</evidence>
<feature type="compositionally biased region" description="Polar residues" evidence="1">
    <location>
        <begin position="932"/>
        <end position="949"/>
    </location>
</feature>
<proteinExistence type="predicted"/>
<gene>
    <name evidence="2" type="ORF">EXIGLDRAFT_606761</name>
</gene>
<organism evidence="2 3">
    <name type="scientific">Exidia glandulosa HHB12029</name>
    <dbReference type="NCBI Taxonomy" id="1314781"/>
    <lineage>
        <taxon>Eukaryota</taxon>
        <taxon>Fungi</taxon>
        <taxon>Dikarya</taxon>
        <taxon>Basidiomycota</taxon>
        <taxon>Agaricomycotina</taxon>
        <taxon>Agaricomycetes</taxon>
        <taxon>Auriculariales</taxon>
        <taxon>Exidiaceae</taxon>
        <taxon>Exidia</taxon>
    </lineage>
</organism>